<dbReference type="SUPFAM" id="SSF51366">
    <property type="entry name" value="Ribulose-phoshate binding barrel"/>
    <property type="match status" value="1"/>
</dbReference>
<evidence type="ECO:0000256" key="2">
    <source>
        <dbReference type="ARBA" id="ARBA00023235"/>
    </source>
</evidence>
<organism evidence="3 4">
    <name type="scientific">Actinidia rufa</name>
    <dbReference type="NCBI Taxonomy" id="165716"/>
    <lineage>
        <taxon>Eukaryota</taxon>
        <taxon>Viridiplantae</taxon>
        <taxon>Streptophyta</taxon>
        <taxon>Embryophyta</taxon>
        <taxon>Tracheophyta</taxon>
        <taxon>Spermatophyta</taxon>
        <taxon>Magnoliopsida</taxon>
        <taxon>eudicotyledons</taxon>
        <taxon>Gunneridae</taxon>
        <taxon>Pentapetalae</taxon>
        <taxon>asterids</taxon>
        <taxon>Ericales</taxon>
        <taxon>Actinidiaceae</taxon>
        <taxon>Actinidia</taxon>
    </lineage>
</organism>
<accession>A0A7J0EBZ1</accession>
<evidence type="ECO:0000313" key="3">
    <source>
        <dbReference type="EMBL" id="GFY83167.1"/>
    </source>
</evidence>
<evidence type="ECO:0000256" key="1">
    <source>
        <dbReference type="ARBA" id="ARBA00022723"/>
    </source>
</evidence>
<dbReference type="GO" id="GO:0046872">
    <property type="term" value="F:metal ion binding"/>
    <property type="evidence" value="ECO:0007669"/>
    <property type="project" value="UniProtKB-KW"/>
</dbReference>
<dbReference type="AlphaFoldDB" id="A0A7J0EBZ1"/>
<dbReference type="Pfam" id="PF00834">
    <property type="entry name" value="Ribul_P_3_epim"/>
    <property type="match status" value="1"/>
</dbReference>
<comment type="caution">
    <text evidence="3">The sequence shown here is derived from an EMBL/GenBank/DDBJ whole genome shotgun (WGS) entry which is preliminary data.</text>
</comment>
<dbReference type="InterPro" id="IPR013785">
    <property type="entry name" value="Aldolase_TIM"/>
</dbReference>
<dbReference type="Gene3D" id="3.20.20.70">
    <property type="entry name" value="Aldolase class I"/>
    <property type="match status" value="2"/>
</dbReference>
<dbReference type="PANTHER" id="PTHR11749">
    <property type="entry name" value="RIBULOSE-5-PHOSPHATE-3-EPIMERASE"/>
    <property type="match status" value="1"/>
</dbReference>
<name>A0A7J0EBZ1_9ERIC</name>
<dbReference type="GO" id="GO:0016857">
    <property type="term" value="F:racemase and epimerase activity, acting on carbohydrates and derivatives"/>
    <property type="evidence" value="ECO:0007669"/>
    <property type="project" value="InterPro"/>
</dbReference>
<dbReference type="Proteomes" id="UP000585474">
    <property type="component" value="Unassembled WGS sequence"/>
</dbReference>
<keyword evidence="1" id="KW-0479">Metal-binding</keyword>
<evidence type="ECO:0000313" key="4">
    <source>
        <dbReference type="Proteomes" id="UP000585474"/>
    </source>
</evidence>
<dbReference type="CDD" id="cd00429">
    <property type="entry name" value="RPE"/>
    <property type="match status" value="1"/>
</dbReference>
<reference evidence="3 4" key="1">
    <citation type="submission" date="2019-07" db="EMBL/GenBank/DDBJ databases">
        <title>De Novo Assembly of kiwifruit Actinidia rufa.</title>
        <authorList>
            <person name="Sugita-Konishi S."/>
            <person name="Sato K."/>
            <person name="Mori E."/>
            <person name="Abe Y."/>
            <person name="Kisaki G."/>
            <person name="Hamano K."/>
            <person name="Suezawa K."/>
            <person name="Otani M."/>
            <person name="Fukuda T."/>
            <person name="Manabe T."/>
            <person name="Gomi K."/>
            <person name="Tabuchi M."/>
            <person name="Akimitsu K."/>
            <person name="Kataoka I."/>
        </authorList>
    </citation>
    <scope>NUCLEOTIDE SEQUENCE [LARGE SCALE GENOMIC DNA]</scope>
    <source>
        <strain evidence="4">cv. Fuchu</strain>
    </source>
</reference>
<dbReference type="GO" id="GO:0005975">
    <property type="term" value="P:carbohydrate metabolic process"/>
    <property type="evidence" value="ECO:0007669"/>
    <property type="project" value="InterPro"/>
</dbReference>
<dbReference type="InterPro" id="IPR000056">
    <property type="entry name" value="Ribul_P_3_epim-like"/>
</dbReference>
<dbReference type="EMBL" id="BJWL01000002">
    <property type="protein sequence ID" value="GFY83167.1"/>
    <property type="molecule type" value="Genomic_DNA"/>
</dbReference>
<proteinExistence type="predicted"/>
<sequence length="179" mass="19320">MGCLNLCSGSFHRHFVPNLTIGASVIQSLRKHRKAYLDCQLMVSNPLDYIKSKGMKPDVALKPATPIEDVYPLLVGENPVEAVLVMTVEPGFGGQKFMPEMMDKVHERLFFIPILLFHLLISTAHKCGFQVDGGLESSTIDVAASAGAKCIIAGSSVFGASEPAQVISLMKKSVEADSQ</sequence>
<dbReference type="OrthoDB" id="1927044at2759"/>
<protein>
    <submittedName>
        <fullName evidence="3">Aldolase-type TIM barrel family protein</fullName>
    </submittedName>
</protein>
<dbReference type="PROSITE" id="PS01086">
    <property type="entry name" value="RIBUL_P_3_EPIMER_2"/>
    <property type="match status" value="1"/>
</dbReference>
<dbReference type="InterPro" id="IPR011060">
    <property type="entry name" value="RibuloseP-bd_barrel"/>
</dbReference>
<keyword evidence="4" id="KW-1185">Reference proteome</keyword>
<gene>
    <name evidence="3" type="ORF">Acr_02g0014070</name>
</gene>
<keyword evidence="2" id="KW-0413">Isomerase</keyword>